<proteinExistence type="inferred from homology"/>
<dbReference type="AlphaFoldDB" id="A0A7C1NE19"/>
<dbReference type="GO" id="GO:0003677">
    <property type="term" value="F:DNA binding"/>
    <property type="evidence" value="ECO:0007669"/>
    <property type="project" value="InterPro"/>
</dbReference>
<dbReference type="PANTHER" id="PTHR34388:SF1">
    <property type="entry name" value="DNA POLYMERASE III SUBUNIT DELTA"/>
    <property type="match status" value="1"/>
</dbReference>
<dbReference type="EMBL" id="DSLG01000004">
    <property type="protein sequence ID" value="HEA87158.1"/>
    <property type="molecule type" value="Genomic_DNA"/>
</dbReference>
<dbReference type="SUPFAM" id="SSF48019">
    <property type="entry name" value="post-AAA+ oligomerization domain-like"/>
    <property type="match status" value="1"/>
</dbReference>
<comment type="similarity">
    <text evidence="6">Belongs to the DNA polymerase HolA subunit family.</text>
</comment>
<evidence type="ECO:0000313" key="9">
    <source>
        <dbReference type="EMBL" id="HFJ54172.1"/>
    </source>
</evidence>
<dbReference type="GO" id="GO:0003887">
    <property type="term" value="F:DNA-directed DNA polymerase activity"/>
    <property type="evidence" value="ECO:0007669"/>
    <property type="project" value="UniProtKB-KW"/>
</dbReference>
<evidence type="ECO:0000313" key="8">
    <source>
        <dbReference type="EMBL" id="HEA87158.1"/>
    </source>
</evidence>
<dbReference type="PANTHER" id="PTHR34388">
    <property type="entry name" value="DNA POLYMERASE III SUBUNIT DELTA"/>
    <property type="match status" value="1"/>
</dbReference>
<evidence type="ECO:0000256" key="2">
    <source>
        <dbReference type="ARBA" id="ARBA00022679"/>
    </source>
</evidence>
<dbReference type="EC" id="2.7.7.7" evidence="1"/>
<dbReference type="Gene3D" id="3.40.50.300">
    <property type="entry name" value="P-loop containing nucleotide triphosphate hydrolases"/>
    <property type="match status" value="1"/>
</dbReference>
<evidence type="ECO:0000256" key="1">
    <source>
        <dbReference type="ARBA" id="ARBA00012417"/>
    </source>
</evidence>
<reference evidence="8" key="1">
    <citation type="journal article" date="2020" name="mSystems">
        <title>Genome- and Community-Level Interaction Insights into Carbon Utilization and Element Cycling Functions of Hydrothermarchaeota in Hydrothermal Sediment.</title>
        <authorList>
            <person name="Zhou Z."/>
            <person name="Liu Y."/>
            <person name="Xu W."/>
            <person name="Pan J."/>
            <person name="Luo Z.H."/>
            <person name="Li M."/>
        </authorList>
    </citation>
    <scope>NUCLEOTIDE SEQUENCE [LARGE SCALE GENOMIC DNA]</scope>
    <source>
        <strain evidence="8">SpSt-265</strain>
        <strain evidence="9">SpSt-465</strain>
    </source>
</reference>
<protein>
    <recommendedName>
        <fullName evidence="1">DNA-directed DNA polymerase</fullName>
        <ecNumber evidence="1">2.7.7.7</ecNumber>
    </recommendedName>
</protein>
<name>A0A7C1NE19_UNCW3</name>
<gene>
    <name evidence="8" type="ORF">ENP94_04015</name>
    <name evidence="9" type="ORF">ENS16_05730</name>
</gene>
<dbReference type="EMBL" id="DSTU01000007">
    <property type="protein sequence ID" value="HFJ54172.1"/>
    <property type="molecule type" value="Genomic_DNA"/>
</dbReference>
<accession>A0A7C1NE19</accession>
<organism evidence="8">
    <name type="scientific">candidate division WOR-3 bacterium</name>
    <dbReference type="NCBI Taxonomy" id="2052148"/>
    <lineage>
        <taxon>Bacteria</taxon>
        <taxon>Bacteria division WOR-3</taxon>
    </lineage>
</organism>
<dbReference type="Gene3D" id="1.20.272.10">
    <property type="match status" value="1"/>
</dbReference>
<dbReference type="NCBIfam" id="TIGR01128">
    <property type="entry name" value="holA"/>
    <property type="match status" value="1"/>
</dbReference>
<dbReference type="GO" id="GO:0009360">
    <property type="term" value="C:DNA polymerase III complex"/>
    <property type="evidence" value="ECO:0007669"/>
    <property type="project" value="TreeGrafter"/>
</dbReference>
<evidence type="ECO:0000256" key="4">
    <source>
        <dbReference type="ARBA" id="ARBA00022705"/>
    </source>
</evidence>
<evidence type="ECO:0000256" key="7">
    <source>
        <dbReference type="ARBA" id="ARBA00049244"/>
    </source>
</evidence>
<comment type="catalytic activity">
    <reaction evidence="7">
        <text>DNA(n) + a 2'-deoxyribonucleoside 5'-triphosphate = DNA(n+1) + diphosphate</text>
        <dbReference type="Rhea" id="RHEA:22508"/>
        <dbReference type="Rhea" id="RHEA-COMP:17339"/>
        <dbReference type="Rhea" id="RHEA-COMP:17340"/>
        <dbReference type="ChEBI" id="CHEBI:33019"/>
        <dbReference type="ChEBI" id="CHEBI:61560"/>
        <dbReference type="ChEBI" id="CHEBI:173112"/>
        <dbReference type="EC" id="2.7.7.7"/>
    </reaction>
</comment>
<keyword evidence="5" id="KW-0239">DNA-directed DNA polymerase</keyword>
<evidence type="ECO:0000256" key="6">
    <source>
        <dbReference type="ARBA" id="ARBA00034754"/>
    </source>
</evidence>
<dbReference type="GO" id="GO:0006261">
    <property type="term" value="P:DNA-templated DNA replication"/>
    <property type="evidence" value="ECO:0007669"/>
    <property type="project" value="TreeGrafter"/>
</dbReference>
<comment type="caution">
    <text evidence="8">The sequence shown here is derived from an EMBL/GenBank/DDBJ whole genome shotgun (WGS) entry which is preliminary data.</text>
</comment>
<keyword evidence="3" id="KW-0548">Nucleotidyltransferase</keyword>
<keyword evidence="4" id="KW-0235">DNA replication</keyword>
<sequence length="344" mass="38565">MPAGVLDEIRQGRVRPVYIFLGADLTVSDEVVAELKKRLLAPGLEAFDYDSVNAGELGRSEGMSLPMFLQRLNQPPLAARRRLVVIRHLELLGNRLLEEFCAGLKAVPDFVTVVVVGSGEQSKIRELRRMFSEAGLTQWVIAAEGAHADSLLTQVECWAKGLGLELEREASMMLIEIAGEDPVMLKGEIEKLKTALNPAGESGSRVKVTVDCVRQYASSTRVFELRDYVWQCLDRRPAEALSTLRRLEALGEEPKKIIGWLAPALLDLLAVKRGEMAPVRLWRCSRNAPHKWQLEEIDRALEELFRVDLGLLLGNREVFAMLDLWTVRCCGARIRQTRAIRGSR</sequence>
<evidence type="ECO:0000256" key="3">
    <source>
        <dbReference type="ARBA" id="ARBA00022695"/>
    </source>
</evidence>
<evidence type="ECO:0000256" key="5">
    <source>
        <dbReference type="ARBA" id="ARBA00022932"/>
    </source>
</evidence>
<dbReference type="InterPro" id="IPR008921">
    <property type="entry name" value="DNA_pol3_clamp-load_cplx_C"/>
</dbReference>
<dbReference type="InterPro" id="IPR027417">
    <property type="entry name" value="P-loop_NTPase"/>
</dbReference>
<dbReference type="InterPro" id="IPR005790">
    <property type="entry name" value="DNA_polIII_delta"/>
</dbReference>
<keyword evidence="2" id="KW-0808">Transferase</keyword>